<dbReference type="GO" id="GO:0043937">
    <property type="term" value="P:regulation of sporulation"/>
    <property type="evidence" value="ECO:0007669"/>
    <property type="project" value="InterPro"/>
</dbReference>
<protein>
    <recommendedName>
        <fullName evidence="4">Aspartyl-phosphate phosphatase Spo0E family protein</fullName>
    </recommendedName>
</protein>
<keyword evidence="3" id="KW-1185">Reference proteome</keyword>
<dbReference type="InterPro" id="IPR037208">
    <property type="entry name" value="Spo0E-like_sf"/>
</dbReference>
<dbReference type="EMBL" id="APBN01000004">
    <property type="protein sequence ID" value="EMT52638.1"/>
    <property type="molecule type" value="Genomic_DNA"/>
</dbReference>
<comment type="caution">
    <text evidence="2">The sequence shown here is derived from an EMBL/GenBank/DDBJ whole genome shotgun (WGS) entry which is preliminary data.</text>
</comment>
<evidence type="ECO:0000256" key="1">
    <source>
        <dbReference type="SAM" id="Coils"/>
    </source>
</evidence>
<evidence type="ECO:0008006" key="4">
    <source>
        <dbReference type="Google" id="ProtNLM"/>
    </source>
</evidence>
<dbReference type="Gene3D" id="4.10.280.10">
    <property type="entry name" value="Helix-loop-helix DNA-binding domain"/>
    <property type="match status" value="1"/>
</dbReference>
<feature type="coiled-coil region" evidence="1">
    <location>
        <begin position="41"/>
        <end position="68"/>
    </location>
</feature>
<dbReference type="Proteomes" id="UP000012081">
    <property type="component" value="Unassembled WGS sequence"/>
</dbReference>
<proteinExistence type="predicted"/>
<accession>M8DGP5</accession>
<evidence type="ECO:0000313" key="3">
    <source>
        <dbReference type="Proteomes" id="UP000012081"/>
    </source>
</evidence>
<evidence type="ECO:0000313" key="2">
    <source>
        <dbReference type="EMBL" id="EMT52638.1"/>
    </source>
</evidence>
<gene>
    <name evidence="2" type="ORF">I532_13314</name>
</gene>
<reference evidence="2 3" key="1">
    <citation type="submission" date="2013-03" db="EMBL/GenBank/DDBJ databases">
        <title>Assembly of a new bacterial strain Brevibacillus borstelensis AK1.</title>
        <authorList>
            <person name="Rajan I."/>
            <person name="PoliReddy D."/>
            <person name="Sugumar T."/>
            <person name="Rathinam K."/>
            <person name="Alqarawi S."/>
            <person name="Khalil A.B."/>
            <person name="Sivakumar N."/>
        </authorList>
    </citation>
    <scope>NUCLEOTIDE SEQUENCE [LARGE SCALE GENOMIC DNA]</scope>
    <source>
        <strain evidence="2 3">AK1</strain>
    </source>
</reference>
<dbReference type="RefSeq" id="WP_003388790.1">
    <property type="nucleotide sequence ID" value="NZ_APBN01000004.1"/>
</dbReference>
<name>M8DGP5_9BACL</name>
<dbReference type="SUPFAM" id="SSF140500">
    <property type="entry name" value="BAS1536-like"/>
    <property type="match status" value="1"/>
</dbReference>
<dbReference type="AlphaFoldDB" id="M8DGP5"/>
<dbReference type="InterPro" id="IPR018540">
    <property type="entry name" value="Spo0E-like"/>
</dbReference>
<keyword evidence="1" id="KW-0175">Coiled coil</keyword>
<dbReference type="OrthoDB" id="2468330at2"/>
<organism evidence="2 3">
    <name type="scientific">Brevibacillus borstelensis AK1</name>
    <dbReference type="NCBI Taxonomy" id="1300222"/>
    <lineage>
        <taxon>Bacteria</taxon>
        <taxon>Bacillati</taxon>
        <taxon>Bacillota</taxon>
        <taxon>Bacilli</taxon>
        <taxon>Bacillales</taxon>
        <taxon>Paenibacillaceae</taxon>
        <taxon>Brevibacillus</taxon>
    </lineage>
</organism>
<sequence length="99" mass="11345">MGAVERKKDVPLCCQAKGTPSPRATTYIVSIHCNPLCFVEERDLYQTIEDLRRELVRLVQEKGSFTDEVVVELSQRLDGYIYAIQSDRHKRSNITTEEG</sequence>
<dbReference type="InterPro" id="IPR036638">
    <property type="entry name" value="HLH_DNA-bd_sf"/>
</dbReference>
<dbReference type="Pfam" id="PF09388">
    <property type="entry name" value="SpoOE-like"/>
    <property type="match status" value="1"/>
</dbReference>
<dbReference type="GO" id="GO:0046983">
    <property type="term" value="F:protein dimerization activity"/>
    <property type="evidence" value="ECO:0007669"/>
    <property type="project" value="InterPro"/>
</dbReference>
<dbReference type="PATRIC" id="fig|1300222.3.peg.2785"/>